<proteinExistence type="predicted"/>
<gene>
    <name evidence="2" type="ORF">CFP56_007564</name>
</gene>
<keyword evidence="3" id="KW-1185">Reference proteome</keyword>
<name>A0AAW0L7E5_QUESU</name>
<comment type="caution">
    <text evidence="2">The sequence shown here is derived from an EMBL/GenBank/DDBJ whole genome shotgun (WGS) entry which is preliminary data.</text>
</comment>
<accession>A0AAW0L7E5</accession>
<feature type="compositionally biased region" description="Basic and acidic residues" evidence="1">
    <location>
        <begin position="123"/>
        <end position="133"/>
    </location>
</feature>
<evidence type="ECO:0000313" key="2">
    <source>
        <dbReference type="EMBL" id="KAK7846734.1"/>
    </source>
</evidence>
<organism evidence="2 3">
    <name type="scientific">Quercus suber</name>
    <name type="common">Cork oak</name>
    <dbReference type="NCBI Taxonomy" id="58331"/>
    <lineage>
        <taxon>Eukaryota</taxon>
        <taxon>Viridiplantae</taxon>
        <taxon>Streptophyta</taxon>
        <taxon>Embryophyta</taxon>
        <taxon>Tracheophyta</taxon>
        <taxon>Spermatophyta</taxon>
        <taxon>Magnoliopsida</taxon>
        <taxon>eudicotyledons</taxon>
        <taxon>Gunneridae</taxon>
        <taxon>Pentapetalae</taxon>
        <taxon>rosids</taxon>
        <taxon>fabids</taxon>
        <taxon>Fagales</taxon>
        <taxon>Fagaceae</taxon>
        <taxon>Quercus</taxon>
    </lineage>
</organism>
<protein>
    <submittedName>
        <fullName evidence="2">Uncharacterized protein</fullName>
    </submittedName>
</protein>
<feature type="compositionally biased region" description="Gly residues" evidence="1">
    <location>
        <begin position="107"/>
        <end position="121"/>
    </location>
</feature>
<feature type="non-terminal residue" evidence="2">
    <location>
        <position position="1"/>
    </location>
</feature>
<evidence type="ECO:0000256" key="1">
    <source>
        <dbReference type="SAM" id="MobiDB-lite"/>
    </source>
</evidence>
<feature type="region of interest" description="Disordered" evidence="1">
    <location>
        <begin position="106"/>
        <end position="145"/>
    </location>
</feature>
<dbReference type="Proteomes" id="UP000237347">
    <property type="component" value="Unassembled WGS sequence"/>
</dbReference>
<reference evidence="2 3" key="1">
    <citation type="journal article" date="2018" name="Sci. Data">
        <title>The draft genome sequence of cork oak.</title>
        <authorList>
            <person name="Ramos A.M."/>
            <person name="Usie A."/>
            <person name="Barbosa P."/>
            <person name="Barros P.M."/>
            <person name="Capote T."/>
            <person name="Chaves I."/>
            <person name="Simoes F."/>
            <person name="Abreu I."/>
            <person name="Carrasquinho I."/>
            <person name="Faro C."/>
            <person name="Guimaraes J.B."/>
            <person name="Mendonca D."/>
            <person name="Nobrega F."/>
            <person name="Rodrigues L."/>
            <person name="Saibo N.J.M."/>
            <person name="Varela M.C."/>
            <person name="Egas C."/>
            <person name="Matos J."/>
            <person name="Miguel C.M."/>
            <person name="Oliveira M.M."/>
            <person name="Ricardo C.P."/>
            <person name="Goncalves S."/>
        </authorList>
    </citation>
    <scope>NUCLEOTIDE SEQUENCE [LARGE SCALE GENOMIC DNA]</scope>
    <source>
        <strain evidence="3">cv. HL8</strain>
    </source>
</reference>
<feature type="region of interest" description="Disordered" evidence="1">
    <location>
        <begin position="158"/>
        <end position="195"/>
    </location>
</feature>
<feature type="compositionally biased region" description="Acidic residues" evidence="1">
    <location>
        <begin position="136"/>
        <end position="145"/>
    </location>
</feature>
<dbReference type="EMBL" id="PKMF04000151">
    <property type="protein sequence ID" value="KAK7846734.1"/>
    <property type="molecule type" value="Genomic_DNA"/>
</dbReference>
<sequence length="386" mass="42702">QWANRTNAIRRAPPLDGDDTYLVEYMTWYNRNTRRYITPESAYWELMLRQQFLFYVRTMIRSTQRCDEGSDMHNDLTYTLQLVEELGRLKLADALVEAVHIGTQALGRGGQSRGSRGGGRHGGGRDGRGRMTESDPINEEEDDLGAEESWLGTDWVLSDDGGRTPQCTSSAGAGPSHSAGHEGTVPAQTKSHGASTDYEDLPHMLPPVCSGSAHDGGCIFVPTPGMPTPPLVHVDPTMPPSSPTPHKEAVQIEKIPAEEIEPVQIEQIPVEDIEPVEGLRRSRRLPAHAPSCGTGDELIYGGNEKAIEPDCHCVLILHVYRNKCAALVISKNKIYWNGTFLWSFIKHVICLLNSKSVHLMLNQDMHIHSEAPSVIEGNLKVMINSW</sequence>
<dbReference type="AlphaFoldDB" id="A0AAW0L7E5"/>
<evidence type="ECO:0000313" key="3">
    <source>
        <dbReference type="Proteomes" id="UP000237347"/>
    </source>
</evidence>
<feature type="compositionally biased region" description="Low complexity" evidence="1">
    <location>
        <begin position="169"/>
        <end position="183"/>
    </location>
</feature>